<proteinExistence type="predicted"/>
<dbReference type="RefSeq" id="WP_034837830.1">
    <property type="nucleotide sequence ID" value="NZ_JOKH01000003.1"/>
</dbReference>
<dbReference type="eggNOG" id="COG2200">
    <property type="taxonomic scope" value="Bacteria"/>
</dbReference>
<evidence type="ECO:0000259" key="2">
    <source>
        <dbReference type="PROSITE" id="PS50887"/>
    </source>
</evidence>
<dbReference type="InterPro" id="IPR035965">
    <property type="entry name" value="PAS-like_dom_sf"/>
</dbReference>
<feature type="domain" description="GGDEF" evidence="2">
    <location>
        <begin position="304"/>
        <end position="436"/>
    </location>
</feature>
<dbReference type="PROSITE" id="PS50883">
    <property type="entry name" value="EAL"/>
    <property type="match status" value="1"/>
</dbReference>
<dbReference type="SMART" id="SM00267">
    <property type="entry name" value="GGDEF"/>
    <property type="match status" value="1"/>
</dbReference>
<gene>
    <name evidence="3" type="ORF">GZ78_17190</name>
</gene>
<organism evidence="3 4">
    <name type="scientific">Endozoicomonas numazuensis</name>
    <dbReference type="NCBI Taxonomy" id="1137799"/>
    <lineage>
        <taxon>Bacteria</taxon>
        <taxon>Pseudomonadati</taxon>
        <taxon>Pseudomonadota</taxon>
        <taxon>Gammaproteobacteria</taxon>
        <taxon>Oceanospirillales</taxon>
        <taxon>Endozoicomonadaceae</taxon>
        <taxon>Endozoicomonas</taxon>
    </lineage>
</organism>
<dbReference type="Pfam" id="PF00563">
    <property type="entry name" value="EAL"/>
    <property type="match status" value="1"/>
</dbReference>
<dbReference type="EMBL" id="JOKH01000003">
    <property type="protein sequence ID" value="KEQ17496.1"/>
    <property type="molecule type" value="Genomic_DNA"/>
</dbReference>
<dbReference type="Proteomes" id="UP000028073">
    <property type="component" value="Unassembled WGS sequence"/>
</dbReference>
<evidence type="ECO:0008006" key="5">
    <source>
        <dbReference type="Google" id="ProtNLM"/>
    </source>
</evidence>
<dbReference type="GO" id="GO:0071111">
    <property type="term" value="F:cyclic-guanylate-specific phosphodiesterase activity"/>
    <property type="evidence" value="ECO:0007669"/>
    <property type="project" value="InterPro"/>
</dbReference>
<reference evidence="3 4" key="1">
    <citation type="submission" date="2014-06" db="EMBL/GenBank/DDBJ databases">
        <title>Whole Genome Sequences of Three Symbiotic Endozoicomonas Bacteria.</title>
        <authorList>
            <person name="Neave M.J."/>
            <person name="Apprill A."/>
            <person name="Voolstra C.R."/>
        </authorList>
    </citation>
    <scope>NUCLEOTIDE SEQUENCE [LARGE SCALE GENOMIC DNA]</scope>
    <source>
        <strain evidence="3 4">DSM 25634</strain>
    </source>
</reference>
<dbReference type="PANTHER" id="PTHR33121:SF23">
    <property type="entry name" value="CYCLIC DI-GMP PHOSPHODIESTERASE PDEB"/>
    <property type="match status" value="1"/>
</dbReference>
<dbReference type="SUPFAM" id="SSF55073">
    <property type="entry name" value="Nucleotide cyclase"/>
    <property type="match status" value="1"/>
</dbReference>
<dbReference type="InterPro" id="IPR013767">
    <property type="entry name" value="PAS_fold"/>
</dbReference>
<accession>A0A081NGC3</accession>
<protein>
    <recommendedName>
        <fullName evidence="5">Diguanylate cyclase</fullName>
    </recommendedName>
</protein>
<dbReference type="InterPro" id="IPR043128">
    <property type="entry name" value="Rev_trsase/Diguanyl_cyclase"/>
</dbReference>
<dbReference type="Gene3D" id="3.20.20.450">
    <property type="entry name" value="EAL domain"/>
    <property type="match status" value="1"/>
</dbReference>
<dbReference type="PANTHER" id="PTHR33121">
    <property type="entry name" value="CYCLIC DI-GMP PHOSPHODIESTERASE PDEF"/>
    <property type="match status" value="1"/>
</dbReference>
<dbReference type="Pfam" id="PF00990">
    <property type="entry name" value="GGDEF"/>
    <property type="match status" value="1"/>
</dbReference>
<dbReference type="SMART" id="SM00052">
    <property type="entry name" value="EAL"/>
    <property type="match status" value="1"/>
</dbReference>
<dbReference type="SUPFAM" id="SSF141868">
    <property type="entry name" value="EAL domain-like"/>
    <property type="match status" value="1"/>
</dbReference>
<dbReference type="InterPro" id="IPR035919">
    <property type="entry name" value="EAL_sf"/>
</dbReference>
<comment type="caution">
    <text evidence="3">The sequence shown here is derived from an EMBL/GenBank/DDBJ whole genome shotgun (WGS) entry which is preliminary data.</text>
</comment>
<dbReference type="InterPro" id="IPR001633">
    <property type="entry name" value="EAL_dom"/>
</dbReference>
<evidence type="ECO:0000313" key="4">
    <source>
        <dbReference type="Proteomes" id="UP000028073"/>
    </source>
</evidence>
<dbReference type="InterPro" id="IPR000014">
    <property type="entry name" value="PAS"/>
</dbReference>
<dbReference type="InterPro" id="IPR000160">
    <property type="entry name" value="GGDEF_dom"/>
</dbReference>
<dbReference type="NCBIfam" id="TIGR00229">
    <property type="entry name" value="sensory_box"/>
    <property type="match status" value="1"/>
</dbReference>
<evidence type="ECO:0000259" key="1">
    <source>
        <dbReference type="PROSITE" id="PS50883"/>
    </source>
</evidence>
<dbReference type="GO" id="GO:0006355">
    <property type="term" value="P:regulation of DNA-templated transcription"/>
    <property type="evidence" value="ECO:0007669"/>
    <property type="project" value="InterPro"/>
</dbReference>
<dbReference type="Pfam" id="PF00989">
    <property type="entry name" value="PAS"/>
    <property type="match status" value="1"/>
</dbReference>
<evidence type="ECO:0000313" key="3">
    <source>
        <dbReference type="EMBL" id="KEQ17496.1"/>
    </source>
</evidence>
<dbReference type="SUPFAM" id="SSF55785">
    <property type="entry name" value="PYP-like sensor domain (PAS domain)"/>
    <property type="match status" value="1"/>
</dbReference>
<dbReference type="Gene3D" id="3.30.450.20">
    <property type="entry name" value="PAS domain"/>
    <property type="match status" value="1"/>
</dbReference>
<dbReference type="InterPro" id="IPR050706">
    <property type="entry name" value="Cyclic-di-GMP_PDE-like"/>
</dbReference>
<feature type="domain" description="EAL" evidence="1">
    <location>
        <begin position="446"/>
        <end position="696"/>
    </location>
</feature>
<dbReference type="STRING" id="1137799.GZ78_17190"/>
<keyword evidence="4" id="KW-1185">Reference proteome</keyword>
<dbReference type="InterPro" id="IPR029787">
    <property type="entry name" value="Nucleotide_cyclase"/>
</dbReference>
<dbReference type="Gene3D" id="3.40.50.2300">
    <property type="match status" value="1"/>
</dbReference>
<dbReference type="AlphaFoldDB" id="A0A081NGC3"/>
<sequence length="696" mass="77762">MEQENRETIRLLIVDASSEEAEALLNVYRDAGYPTRAHHVTSMESLEDALSGHQKWDLIIISTAELPEGLTVSLVLDRIDQQGRDIPSIVLAEHPEEEQLELFKLGVRSVITLDSDELLLLTSDREIEDLNTRRHYRRMSVALNESEKQRRNLLDDQVDAIIYISEGQVKYSNPAFNELVGLDAAASLAGQSFSDLVAEKDRKDVGDFLISIEDSGQALAAIQCSLLVDQEDELPVRAMVSPTSFDGRYTLSLLVRPQELEDTPEIEQEEVEVARPDSETHLYDKEAFKEQLDVAMQRVVAGKDKFALLCITLDSLRALHAKGGKRISQPYHKEVSSRLGLELVEHKAANWSGDCVMALVKAGDEKTVRILADQVMKGVTEEFVTLGNNEIPVKLSLGSVVLTDASSDLKTQLVRARHAATQAQKEGGRKLCFYHKRKINAVSSVEKHLAGMISQALKNDNFKLKYQPVISLKGSSEKHFEVQLRMVDVRGREHDSVTFRNKLDKNALWSKVDRWQVIEAGKELLNTARSKDKIRLFLHLGGNAILEKEFLPWMGVALKAAGIPNSSVVVEISEQNIVRFNKQAPDFFGAVKAQGFCTGVSEFGCSLNPMETIAPLALDYVKVDPSFTKDLTTERQGEELKKMILALSEEGQKVIVPQVQSAVEMAPLWHSGVDFIQGDFLQEPAEHMDFDFEGEF</sequence>
<dbReference type="Gene3D" id="3.30.70.270">
    <property type="match status" value="1"/>
</dbReference>
<dbReference type="eggNOG" id="COG2199">
    <property type="taxonomic scope" value="Bacteria"/>
</dbReference>
<dbReference type="OrthoDB" id="7052318at2"/>
<dbReference type="PROSITE" id="PS50887">
    <property type="entry name" value="GGDEF"/>
    <property type="match status" value="1"/>
</dbReference>
<dbReference type="CDD" id="cd01948">
    <property type="entry name" value="EAL"/>
    <property type="match status" value="1"/>
</dbReference>
<name>A0A081NGC3_9GAMM</name>